<keyword evidence="3" id="KW-1185">Reference proteome</keyword>
<protein>
    <recommendedName>
        <fullName evidence="4">XRE family transcriptional regulator</fullName>
    </recommendedName>
</protein>
<evidence type="ECO:0008006" key="4">
    <source>
        <dbReference type="Google" id="ProtNLM"/>
    </source>
</evidence>
<evidence type="ECO:0000313" key="2">
    <source>
        <dbReference type="EMBL" id="PZG20635.1"/>
    </source>
</evidence>
<dbReference type="RefSeq" id="WP_111178027.1">
    <property type="nucleotide sequence ID" value="NZ_POUD01000024.1"/>
</dbReference>
<evidence type="ECO:0000313" key="3">
    <source>
        <dbReference type="Proteomes" id="UP000249304"/>
    </source>
</evidence>
<comment type="caution">
    <text evidence="2">The sequence shown here is derived from an EMBL/GenBank/DDBJ whole genome shotgun (WGS) entry which is preliminary data.</text>
</comment>
<reference evidence="2 3" key="1">
    <citation type="submission" date="2018-01" db="EMBL/GenBank/DDBJ databases">
        <title>Draft genome sequence of Nonomuraea sp. KC333.</title>
        <authorList>
            <person name="Sahin N."/>
            <person name="Saygin H."/>
            <person name="Ay H."/>
        </authorList>
    </citation>
    <scope>NUCLEOTIDE SEQUENCE [LARGE SCALE GENOMIC DNA]</scope>
    <source>
        <strain evidence="2 3">KC333</strain>
    </source>
</reference>
<dbReference type="Proteomes" id="UP000249304">
    <property type="component" value="Unassembled WGS sequence"/>
</dbReference>
<accession>A0A2W2EWI2</accession>
<dbReference type="EMBL" id="POUD01000024">
    <property type="protein sequence ID" value="PZG20635.1"/>
    <property type="molecule type" value="Genomic_DNA"/>
</dbReference>
<feature type="region of interest" description="Disordered" evidence="1">
    <location>
        <begin position="40"/>
        <end position="64"/>
    </location>
</feature>
<evidence type="ECO:0000256" key="1">
    <source>
        <dbReference type="SAM" id="MobiDB-lite"/>
    </source>
</evidence>
<feature type="compositionally biased region" description="Basic and acidic residues" evidence="1">
    <location>
        <begin position="45"/>
        <end position="64"/>
    </location>
</feature>
<name>A0A2W2EWI2_9ACTN</name>
<dbReference type="OrthoDB" id="3541996at2"/>
<gene>
    <name evidence="2" type="ORF">C1J01_09030</name>
</gene>
<organism evidence="2 3">
    <name type="scientific">Nonomuraea aridisoli</name>
    <dbReference type="NCBI Taxonomy" id="2070368"/>
    <lineage>
        <taxon>Bacteria</taxon>
        <taxon>Bacillati</taxon>
        <taxon>Actinomycetota</taxon>
        <taxon>Actinomycetes</taxon>
        <taxon>Streptosporangiales</taxon>
        <taxon>Streptosporangiaceae</taxon>
        <taxon>Nonomuraea</taxon>
    </lineage>
</organism>
<sequence length="64" mass="7616">MKPDELSRALQTRRRQLGLFWWQVALELDVGEDAVHRLRAGKAGPDVRRRAEEWLRRPNPPREE</sequence>
<dbReference type="AlphaFoldDB" id="A0A2W2EWI2"/>
<proteinExistence type="predicted"/>